<organism evidence="1 2">
    <name type="scientific">Roseburia intestinalis</name>
    <dbReference type="NCBI Taxonomy" id="166486"/>
    <lineage>
        <taxon>Bacteria</taxon>
        <taxon>Bacillati</taxon>
        <taxon>Bacillota</taxon>
        <taxon>Clostridia</taxon>
        <taxon>Lachnospirales</taxon>
        <taxon>Lachnospiraceae</taxon>
        <taxon>Roseburia</taxon>
    </lineage>
</organism>
<dbReference type="AlphaFoldDB" id="A0A414T0G3"/>
<gene>
    <name evidence="1" type="ORF">DW264_11525</name>
</gene>
<name>A0A414T0G3_9FIRM</name>
<comment type="caution">
    <text evidence="1">The sequence shown here is derived from an EMBL/GenBank/DDBJ whole genome shotgun (WGS) entry which is preliminary data.</text>
</comment>
<sequence length="72" mass="8700">MGIIFAISTTEKERNGHENFSDREVLFLILEIDFPLRRNYTDSWHRNVWGTRIRLFIVPDDSVFERVQFIIE</sequence>
<proteinExistence type="predicted"/>
<evidence type="ECO:0000313" key="1">
    <source>
        <dbReference type="EMBL" id="RHG27715.1"/>
    </source>
</evidence>
<dbReference type="Proteomes" id="UP000284051">
    <property type="component" value="Unassembled WGS sequence"/>
</dbReference>
<protein>
    <submittedName>
        <fullName evidence="1">Uncharacterized protein</fullName>
    </submittedName>
</protein>
<accession>A0A414T0G3</accession>
<dbReference type="EMBL" id="QRID01000010">
    <property type="protein sequence ID" value="RHG27715.1"/>
    <property type="molecule type" value="Genomic_DNA"/>
</dbReference>
<evidence type="ECO:0000313" key="2">
    <source>
        <dbReference type="Proteomes" id="UP000284051"/>
    </source>
</evidence>
<reference evidence="1 2" key="1">
    <citation type="submission" date="2018-08" db="EMBL/GenBank/DDBJ databases">
        <title>A genome reference for cultivated species of the human gut microbiota.</title>
        <authorList>
            <person name="Zou Y."/>
            <person name="Xue W."/>
            <person name="Luo G."/>
        </authorList>
    </citation>
    <scope>NUCLEOTIDE SEQUENCE [LARGE SCALE GENOMIC DNA]</scope>
    <source>
        <strain evidence="1 2">AM22-21LB</strain>
    </source>
</reference>